<dbReference type="RefSeq" id="WP_280629329.1">
    <property type="nucleotide sequence ID" value="NZ_CP123498.1"/>
</dbReference>
<name>A0AA95GBU1_9GAMM</name>
<dbReference type="InterPro" id="IPR014710">
    <property type="entry name" value="RmlC-like_jellyroll"/>
</dbReference>
<accession>A0AA95GBU1</accession>
<dbReference type="Pfam" id="PF05523">
    <property type="entry name" value="FdtA"/>
    <property type="match status" value="1"/>
</dbReference>
<dbReference type="EMBL" id="CP123498">
    <property type="protein sequence ID" value="WGL95362.1"/>
    <property type="molecule type" value="Genomic_DNA"/>
</dbReference>
<dbReference type="SUPFAM" id="SSF51182">
    <property type="entry name" value="RmlC-like cupins"/>
    <property type="match status" value="1"/>
</dbReference>
<dbReference type="Gene3D" id="2.60.120.10">
    <property type="entry name" value="Jelly Rolls"/>
    <property type="match status" value="1"/>
</dbReference>
<dbReference type="AlphaFoldDB" id="A0AA95GBU1"/>
<evidence type="ECO:0000313" key="2">
    <source>
        <dbReference type="EMBL" id="WGL95362.1"/>
    </source>
</evidence>
<dbReference type="InterPro" id="IPR008894">
    <property type="entry name" value="QdtA_cupin_dom"/>
</dbReference>
<gene>
    <name evidence="2" type="ORF">QE207_17260</name>
</gene>
<feature type="domain" description="Sugar 3,4-ketoisomerase QdtA cupin" evidence="1">
    <location>
        <begin position="4"/>
        <end position="130"/>
    </location>
</feature>
<dbReference type="InterPro" id="IPR011051">
    <property type="entry name" value="RmlC_Cupin_sf"/>
</dbReference>
<sequence>MNLVQYINFPPLGDDRGSLVALEENKTIPFNIRRVYYIFGTQLGVSRGFHAHKNLKQVAVCVTGKCRMTLDNGRDRIDIILDSPTKGILIENNIWREMHDFSPDCVLLVLASEYYNEADYIRNYGDFLSLVLS</sequence>
<protein>
    <submittedName>
        <fullName evidence="2">FdtA/QdtA family cupin domain-containing protein</fullName>
    </submittedName>
</protein>
<proteinExistence type="predicted"/>
<organism evidence="2 3">
    <name type="scientific">Arsenophonus nasoniae</name>
    <name type="common">son-killer infecting Nasonia vitripennis</name>
    <dbReference type="NCBI Taxonomy" id="638"/>
    <lineage>
        <taxon>Bacteria</taxon>
        <taxon>Pseudomonadati</taxon>
        <taxon>Pseudomonadota</taxon>
        <taxon>Gammaproteobacteria</taxon>
        <taxon>Enterobacterales</taxon>
        <taxon>Morganellaceae</taxon>
        <taxon>Arsenophonus</taxon>
    </lineage>
</organism>
<evidence type="ECO:0000313" key="3">
    <source>
        <dbReference type="Proteomes" id="UP001177597"/>
    </source>
</evidence>
<evidence type="ECO:0000259" key="1">
    <source>
        <dbReference type="Pfam" id="PF05523"/>
    </source>
</evidence>
<dbReference type="Proteomes" id="UP001177597">
    <property type="component" value="Chromosome"/>
</dbReference>
<dbReference type="CDD" id="cd20292">
    <property type="entry name" value="cupin_QdtA-like"/>
    <property type="match status" value="1"/>
</dbReference>
<reference evidence="2" key="1">
    <citation type="submission" date="2023-04" db="EMBL/GenBank/DDBJ databases">
        <title>Genome dynamics across the evolutionary transition to endosymbiosis.</title>
        <authorList>
            <person name="Siozios S."/>
            <person name="Nadal-Jimenez P."/>
            <person name="Azagi T."/>
            <person name="Sprong H."/>
            <person name="Frost C.L."/>
            <person name="Parratt S.R."/>
            <person name="Taylor G."/>
            <person name="Brettell L."/>
            <person name="Lew K.C."/>
            <person name="Croft L."/>
            <person name="King K.C."/>
            <person name="Brockhurst M.A."/>
            <person name="Hypsa V."/>
            <person name="Novakova E."/>
            <person name="Darby A.C."/>
            <person name="Hurst G.D.D."/>
        </authorList>
    </citation>
    <scope>NUCLEOTIDE SEQUENCE</scope>
    <source>
        <strain evidence="2">AIh</strain>
    </source>
</reference>